<dbReference type="PANTHER" id="PTHR16943">
    <property type="entry name" value="2-METHYLCITRATE DEHYDRATASE-RELATED"/>
    <property type="match status" value="1"/>
</dbReference>
<dbReference type="Proteomes" id="UP000198844">
    <property type="component" value="Unassembled WGS sequence"/>
</dbReference>
<dbReference type="InterPro" id="IPR006311">
    <property type="entry name" value="TAT_signal"/>
</dbReference>
<dbReference type="SUPFAM" id="SSF103378">
    <property type="entry name" value="2-methylcitrate dehydratase PrpD"/>
    <property type="match status" value="1"/>
</dbReference>
<evidence type="ECO:0000313" key="6">
    <source>
        <dbReference type="Proteomes" id="UP000198844"/>
    </source>
</evidence>
<dbReference type="InterPro" id="IPR045336">
    <property type="entry name" value="MmgE_PrpD_N"/>
</dbReference>
<dbReference type="GO" id="GO:0016829">
    <property type="term" value="F:lyase activity"/>
    <property type="evidence" value="ECO:0007669"/>
    <property type="project" value="InterPro"/>
</dbReference>
<gene>
    <name evidence="5" type="ORF">SAMN05192563_102588</name>
</gene>
<dbReference type="OrthoDB" id="9797528at2"/>
<feature type="signal peptide" evidence="2">
    <location>
        <begin position="1"/>
        <end position="29"/>
    </location>
</feature>
<dbReference type="Pfam" id="PF19305">
    <property type="entry name" value="MmgE_PrpD_C"/>
    <property type="match status" value="1"/>
</dbReference>
<comment type="similarity">
    <text evidence="1">Belongs to the PrpD family.</text>
</comment>
<keyword evidence="2" id="KW-0732">Signal</keyword>
<dbReference type="Pfam" id="PF03972">
    <property type="entry name" value="MmgE_PrpD_N"/>
    <property type="match status" value="1"/>
</dbReference>
<dbReference type="EMBL" id="FPBH01000025">
    <property type="protein sequence ID" value="SFU24196.1"/>
    <property type="molecule type" value="Genomic_DNA"/>
</dbReference>
<feature type="domain" description="MmgE/PrpD C-terminal" evidence="4">
    <location>
        <begin position="316"/>
        <end position="479"/>
    </location>
</feature>
<accession>A0A1I7EJU2</accession>
<dbReference type="PROSITE" id="PS51318">
    <property type="entry name" value="TAT"/>
    <property type="match status" value="1"/>
</dbReference>
<dbReference type="InterPro" id="IPR036148">
    <property type="entry name" value="MmgE/PrpD_sf"/>
</dbReference>
<organism evidence="5 6">
    <name type="scientific">Paraburkholderia aspalathi</name>
    <dbReference type="NCBI Taxonomy" id="1324617"/>
    <lineage>
        <taxon>Bacteria</taxon>
        <taxon>Pseudomonadati</taxon>
        <taxon>Pseudomonadota</taxon>
        <taxon>Betaproteobacteria</taxon>
        <taxon>Burkholderiales</taxon>
        <taxon>Burkholderiaceae</taxon>
        <taxon>Paraburkholderia</taxon>
    </lineage>
</organism>
<name>A0A1I7EJU2_9BURK</name>
<dbReference type="Gene3D" id="3.30.1330.120">
    <property type="entry name" value="2-methylcitrate dehydratase PrpD"/>
    <property type="match status" value="1"/>
</dbReference>
<dbReference type="InterPro" id="IPR042183">
    <property type="entry name" value="MmgE/PrpD_sf_1"/>
</dbReference>
<reference evidence="5 6" key="1">
    <citation type="submission" date="2016-10" db="EMBL/GenBank/DDBJ databases">
        <authorList>
            <person name="de Groot N.N."/>
        </authorList>
    </citation>
    <scope>NUCLEOTIDE SEQUENCE [LARGE SCALE GENOMIC DNA]</scope>
    <source>
        <strain evidence="5 6">LMG 27731</strain>
    </source>
</reference>
<evidence type="ECO:0000259" key="4">
    <source>
        <dbReference type="Pfam" id="PF19305"/>
    </source>
</evidence>
<evidence type="ECO:0000313" key="5">
    <source>
        <dbReference type="EMBL" id="SFU24196.1"/>
    </source>
</evidence>
<sequence length="496" mass="53397">MSTIDRRHFLKTGAVGALASAAASKAVFAQAPDAASATSVPVPTNGDAARPPKVTRILAEFIVKTGYQDLPAQVRKEGVRTLMNWVGVAVGGSHDETVDRAVAALTPFSGPPQANLLGRTERFDIMNAAFINGVSSHIFDYDDTHLKTIIHPAGPVVSAILAYSQYRPVSGKDFLNALVLGVETELRIGNAVYPNHYDVGWHITGTCGVFGAAAATGKLMGLSVQQMIWALGLAASQPVGLRESFGSMNKSFNPGRAAADGIFAALLAGKDYTSSDGMIEAKRGWANTISTKQDYREITEGLGSHYESTLNTYKPFACGIVIHPAIDAAIQLRNQYHLKAEQIDRIDLRVNPLVIELTGKKTPQIGLEGKFSIYHAVAIAVIDGAAGEKQFSDAKVRDPMTVALREKVNTIIDPAVKPEQVDMTITLKDGRKLHKFIQHAIGSTEVPMTDQQLEKKFSDLTEGILSPDRTRKLIDTCWQVEQLNSAGEIALSALPQ</sequence>
<dbReference type="InterPro" id="IPR042188">
    <property type="entry name" value="MmgE/PrpD_sf_2"/>
</dbReference>
<protein>
    <submittedName>
        <fullName evidence="5">2-methylcitrate dehydratase PrpD</fullName>
    </submittedName>
</protein>
<dbReference type="Gene3D" id="1.10.4100.10">
    <property type="entry name" value="2-methylcitrate dehydratase PrpD"/>
    <property type="match status" value="1"/>
</dbReference>
<feature type="chain" id="PRO_5011482487" evidence="2">
    <location>
        <begin position="30"/>
        <end position="496"/>
    </location>
</feature>
<evidence type="ECO:0000256" key="2">
    <source>
        <dbReference type="SAM" id="SignalP"/>
    </source>
</evidence>
<feature type="domain" description="MmgE/PrpD N-terminal" evidence="3">
    <location>
        <begin position="57"/>
        <end position="296"/>
    </location>
</feature>
<evidence type="ECO:0000256" key="1">
    <source>
        <dbReference type="ARBA" id="ARBA00006174"/>
    </source>
</evidence>
<dbReference type="PANTHER" id="PTHR16943:SF8">
    <property type="entry name" value="2-METHYLCITRATE DEHYDRATASE"/>
    <property type="match status" value="1"/>
</dbReference>
<dbReference type="InterPro" id="IPR005656">
    <property type="entry name" value="MmgE_PrpD"/>
</dbReference>
<dbReference type="RefSeq" id="WP_093642795.1">
    <property type="nucleotide sequence ID" value="NZ_FPBH01000025.1"/>
</dbReference>
<proteinExistence type="inferred from homology"/>
<dbReference type="AlphaFoldDB" id="A0A1I7EJU2"/>
<dbReference type="InterPro" id="IPR045337">
    <property type="entry name" value="MmgE_PrpD_C"/>
</dbReference>
<evidence type="ECO:0000259" key="3">
    <source>
        <dbReference type="Pfam" id="PF03972"/>
    </source>
</evidence>